<proteinExistence type="predicted"/>
<comment type="caution">
    <text evidence="2">The sequence shown here is derived from an EMBL/GenBank/DDBJ whole genome shotgun (WGS) entry which is preliminary data.</text>
</comment>
<evidence type="ECO:0008006" key="4">
    <source>
        <dbReference type="Google" id="ProtNLM"/>
    </source>
</evidence>
<dbReference type="Proteomes" id="UP000648257">
    <property type="component" value="Unassembled WGS sequence"/>
</dbReference>
<keyword evidence="1" id="KW-0732">Signal</keyword>
<protein>
    <recommendedName>
        <fullName evidence="4">Lipoprotein</fullName>
    </recommendedName>
</protein>
<dbReference type="EMBL" id="JACOFW010000050">
    <property type="protein sequence ID" value="MBC3809687.1"/>
    <property type="molecule type" value="Genomic_DNA"/>
</dbReference>
<dbReference type="PROSITE" id="PS51257">
    <property type="entry name" value="PROKAR_LIPOPROTEIN"/>
    <property type="match status" value="1"/>
</dbReference>
<reference evidence="2 3" key="1">
    <citation type="submission" date="2020-08" db="EMBL/GenBank/DDBJ databases">
        <title>Novel species isolated from subtropical streams in China.</title>
        <authorList>
            <person name="Lu H."/>
        </authorList>
    </citation>
    <scope>NUCLEOTIDE SEQUENCE [LARGE SCALE GENOMIC DNA]</scope>
    <source>
        <strain evidence="2 3">KACC 16656</strain>
    </source>
</reference>
<feature type="chain" id="PRO_5047169740" description="Lipoprotein" evidence="1">
    <location>
        <begin position="20"/>
        <end position="136"/>
    </location>
</feature>
<name>A0ABR6XA14_9BURK</name>
<feature type="signal peptide" evidence="1">
    <location>
        <begin position="1"/>
        <end position="19"/>
    </location>
</feature>
<evidence type="ECO:0000313" key="2">
    <source>
        <dbReference type="EMBL" id="MBC3809687.1"/>
    </source>
</evidence>
<gene>
    <name evidence="2" type="ORF">H8K52_20330</name>
</gene>
<sequence length="136" mass="15363">MRRTLLSTLVLLTLSSLCACDFYVPSAGDLTKANTIASHISSKYGRFEQRSKVDKTHSGKTFYIRAGRYPELQFYEIINAKEMAEIETSAKSALVAYGVDRIRLVFFEKQNFSCNQIGECSRGKEHVIKEILIGLE</sequence>
<accession>A0ABR6XA14</accession>
<organism evidence="2 3">
    <name type="scientific">Undibacterium seohonense</name>
    <dbReference type="NCBI Taxonomy" id="1344950"/>
    <lineage>
        <taxon>Bacteria</taxon>
        <taxon>Pseudomonadati</taxon>
        <taxon>Pseudomonadota</taxon>
        <taxon>Betaproteobacteria</taxon>
        <taxon>Burkholderiales</taxon>
        <taxon>Oxalobacteraceae</taxon>
        <taxon>Undibacterium</taxon>
    </lineage>
</organism>
<evidence type="ECO:0000313" key="3">
    <source>
        <dbReference type="Proteomes" id="UP000648257"/>
    </source>
</evidence>
<keyword evidence="3" id="KW-1185">Reference proteome</keyword>
<evidence type="ECO:0000256" key="1">
    <source>
        <dbReference type="SAM" id="SignalP"/>
    </source>
</evidence>
<dbReference type="RefSeq" id="WP_186924744.1">
    <property type="nucleotide sequence ID" value="NZ_JACOFW010000050.1"/>
</dbReference>